<dbReference type="Pfam" id="PF00005">
    <property type="entry name" value="ABC_tran"/>
    <property type="match status" value="1"/>
</dbReference>
<dbReference type="KEGG" id="rpe:RPE_4226"/>
<evidence type="ECO:0000256" key="4">
    <source>
        <dbReference type="ARBA" id="ARBA00024722"/>
    </source>
</evidence>
<dbReference type="EMBL" id="CP000463">
    <property type="protein sequence ID" value="ABJ08151.1"/>
    <property type="molecule type" value="Genomic_DNA"/>
</dbReference>
<evidence type="ECO:0000313" key="7">
    <source>
        <dbReference type="EMBL" id="ABJ08151.1"/>
    </source>
</evidence>
<dbReference type="PROSITE" id="PS50893">
    <property type="entry name" value="ABC_TRANSPORTER_2"/>
    <property type="match status" value="1"/>
</dbReference>
<accession>Q07IT3</accession>
<keyword evidence="1" id="KW-0813">Transport</keyword>
<reference evidence="7" key="1">
    <citation type="submission" date="2006-09" db="EMBL/GenBank/DDBJ databases">
        <title>Complete sequence of Rhodopseudomonas palustris BisA53.</title>
        <authorList>
            <consortium name="US DOE Joint Genome Institute"/>
            <person name="Copeland A."/>
            <person name="Lucas S."/>
            <person name="Lapidus A."/>
            <person name="Barry K."/>
            <person name="Detter J.C."/>
            <person name="Glavina del Rio T."/>
            <person name="Hammon N."/>
            <person name="Israni S."/>
            <person name="Dalin E."/>
            <person name="Tice H."/>
            <person name="Pitluck S."/>
            <person name="Chain P."/>
            <person name="Malfatti S."/>
            <person name="Shin M."/>
            <person name="Vergez L."/>
            <person name="Schmutz J."/>
            <person name="Larimer F."/>
            <person name="Land M."/>
            <person name="Hauser L."/>
            <person name="Pelletier D.A."/>
            <person name="Kyrpides N."/>
            <person name="Kim E."/>
            <person name="Harwood C.S."/>
            <person name="Oda Y."/>
            <person name="Richardson P."/>
        </authorList>
    </citation>
    <scope>NUCLEOTIDE SEQUENCE [LARGE SCALE GENOMIC DNA]</scope>
    <source>
        <strain evidence="7">BisA53</strain>
    </source>
</reference>
<dbReference type="eggNOG" id="COG0411">
    <property type="taxonomic scope" value="Bacteria"/>
</dbReference>
<dbReference type="GO" id="GO:0005524">
    <property type="term" value="F:ATP binding"/>
    <property type="evidence" value="ECO:0007669"/>
    <property type="project" value="UniProtKB-KW"/>
</dbReference>
<keyword evidence="2" id="KW-0547">Nucleotide-binding</keyword>
<dbReference type="InterPro" id="IPR003439">
    <property type="entry name" value="ABC_transporter-like_ATP-bd"/>
</dbReference>
<evidence type="ECO:0000256" key="2">
    <source>
        <dbReference type="ARBA" id="ARBA00022741"/>
    </source>
</evidence>
<dbReference type="SUPFAM" id="SSF52540">
    <property type="entry name" value="P-loop containing nucleoside triphosphate hydrolases"/>
    <property type="match status" value="1"/>
</dbReference>
<protein>
    <submittedName>
        <fullName evidence="7">ABC transporter related</fullName>
    </submittedName>
</protein>
<dbReference type="InterPro" id="IPR051120">
    <property type="entry name" value="ABC_AA/LPS_Transport"/>
</dbReference>
<dbReference type="Pfam" id="PF12399">
    <property type="entry name" value="BCA_ABC_TP_C"/>
    <property type="match status" value="1"/>
</dbReference>
<evidence type="ECO:0000256" key="1">
    <source>
        <dbReference type="ARBA" id="ARBA00022448"/>
    </source>
</evidence>
<feature type="compositionally biased region" description="Basic and acidic residues" evidence="5">
    <location>
        <begin position="1"/>
        <end position="14"/>
    </location>
</feature>
<proteinExistence type="predicted"/>
<feature type="region of interest" description="Disordered" evidence="5">
    <location>
        <begin position="280"/>
        <end position="299"/>
    </location>
</feature>
<dbReference type="GO" id="GO:0005886">
    <property type="term" value="C:plasma membrane"/>
    <property type="evidence" value="ECO:0007669"/>
    <property type="project" value="TreeGrafter"/>
</dbReference>
<organism evidence="7">
    <name type="scientific">Rhodopseudomonas palustris (strain BisA53)</name>
    <dbReference type="NCBI Taxonomy" id="316055"/>
    <lineage>
        <taxon>Bacteria</taxon>
        <taxon>Pseudomonadati</taxon>
        <taxon>Pseudomonadota</taxon>
        <taxon>Alphaproteobacteria</taxon>
        <taxon>Hyphomicrobiales</taxon>
        <taxon>Nitrobacteraceae</taxon>
        <taxon>Rhodopseudomonas</taxon>
    </lineage>
</organism>
<feature type="domain" description="ABC transporter" evidence="6">
    <location>
        <begin position="28"/>
        <end position="277"/>
    </location>
</feature>
<dbReference type="PANTHER" id="PTHR45772">
    <property type="entry name" value="CONSERVED COMPONENT OF ABC TRANSPORTER FOR NATURAL AMINO ACIDS-RELATED"/>
    <property type="match status" value="1"/>
</dbReference>
<dbReference type="CDD" id="cd03219">
    <property type="entry name" value="ABC_Mj1267_LivG_branched"/>
    <property type="match status" value="1"/>
</dbReference>
<dbReference type="FunFam" id="3.40.50.300:FF:000421">
    <property type="entry name" value="Branched-chain amino acid ABC transporter ATP-binding protein"/>
    <property type="match status" value="1"/>
</dbReference>
<evidence type="ECO:0000256" key="3">
    <source>
        <dbReference type="ARBA" id="ARBA00022840"/>
    </source>
</evidence>
<dbReference type="STRING" id="316055.RPE_4226"/>
<keyword evidence="3" id="KW-0067">ATP-binding</keyword>
<comment type="function">
    <text evidence="4">Involved in beta-(1--&gt;2)glucan export. Transmembrane domains (TMD) form a pore in the inner membrane and the ATP-binding domain (NBD) is responsible for energy generation.</text>
</comment>
<dbReference type="AlphaFoldDB" id="Q07IT3"/>
<dbReference type="InterPro" id="IPR003593">
    <property type="entry name" value="AAA+_ATPase"/>
</dbReference>
<dbReference type="InterPro" id="IPR032823">
    <property type="entry name" value="BCA_ABC_TP_C"/>
</dbReference>
<name>Q07IT3_RHOP5</name>
<evidence type="ECO:0000259" key="6">
    <source>
        <dbReference type="PROSITE" id="PS50893"/>
    </source>
</evidence>
<dbReference type="InterPro" id="IPR027417">
    <property type="entry name" value="P-loop_NTPase"/>
</dbReference>
<gene>
    <name evidence="7" type="ordered locus">RPE_4226</name>
</gene>
<feature type="region of interest" description="Disordered" evidence="5">
    <location>
        <begin position="1"/>
        <end position="22"/>
    </location>
</feature>
<dbReference type="SMART" id="SM00382">
    <property type="entry name" value="AAA"/>
    <property type="match status" value="1"/>
</dbReference>
<evidence type="ECO:0000256" key="5">
    <source>
        <dbReference type="SAM" id="MobiDB-lite"/>
    </source>
</evidence>
<dbReference type="GO" id="GO:0016887">
    <property type="term" value="F:ATP hydrolysis activity"/>
    <property type="evidence" value="ECO:0007669"/>
    <property type="project" value="InterPro"/>
</dbReference>
<sequence length="299" mass="33353">MRRHDPAAIRTNERQRRRGGGNALEHALEVRAVSLRFGGVRALTDVSFAVKSGELFSIIGPNGAGKTSIVNCISGRYRPTEGQLFYHGRDITGLKPNARAPLGIGRTFQNLALFHHMSVLDNIMVGRHHLLKNNFLTGSLYWLTGARREELEHRHKVEEIIDFLDLQSVRKATAGTLSYGLRKRVELARAMALEPKLILLDEPMAGMNFEEKEDMARYIVDLNEEFGMTVVMIEHDMGVVMDISHRVVVLDFGRKIAEGEPAAVLADPHVRRAYLGEEDELLVDPDDPPVHGPASEHAA</sequence>
<dbReference type="PANTHER" id="PTHR45772:SF1">
    <property type="entry name" value="ABC TRANSPORTER ATP-BINDING PROTEIN"/>
    <property type="match status" value="1"/>
</dbReference>
<dbReference type="HOGENOM" id="CLU_000604_1_2_5"/>
<dbReference type="Gene3D" id="3.40.50.300">
    <property type="entry name" value="P-loop containing nucleotide triphosphate hydrolases"/>
    <property type="match status" value="1"/>
</dbReference>